<name>A0A9D1CPX5_9FIRM</name>
<reference evidence="1" key="2">
    <citation type="journal article" date="2021" name="PeerJ">
        <title>Extensive microbial diversity within the chicken gut microbiome revealed by metagenomics and culture.</title>
        <authorList>
            <person name="Gilroy R."/>
            <person name="Ravi A."/>
            <person name="Getino M."/>
            <person name="Pursley I."/>
            <person name="Horton D.L."/>
            <person name="Alikhan N.F."/>
            <person name="Baker D."/>
            <person name="Gharbi K."/>
            <person name="Hall N."/>
            <person name="Watson M."/>
            <person name="Adriaenssens E.M."/>
            <person name="Foster-Nyarko E."/>
            <person name="Jarju S."/>
            <person name="Secka A."/>
            <person name="Antonio M."/>
            <person name="Oren A."/>
            <person name="Chaudhuri R.R."/>
            <person name="La Ragione R."/>
            <person name="Hildebrand F."/>
            <person name="Pallen M.J."/>
        </authorList>
    </citation>
    <scope>NUCLEOTIDE SEQUENCE</scope>
    <source>
        <strain evidence="1">ChiSjej2B20-13462</strain>
    </source>
</reference>
<accession>A0A9D1CPX5</accession>
<reference evidence="1" key="1">
    <citation type="submission" date="2020-10" db="EMBL/GenBank/DDBJ databases">
        <authorList>
            <person name="Gilroy R."/>
        </authorList>
    </citation>
    <scope>NUCLEOTIDE SEQUENCE</scope>
    <source>
        <strain evidence="1">ChiSjej2B20-13462</strain>
    </source>
</reference>
<dbReference type="EMBL" id="DVFN01000135">
    <property type="protein sequence ID" value="HIQ70518.1"/>
    <property type="molecule type" value="Genomic_DNA"/>
</dbReference>
<dbReference type="Proteomes" id="UP000886874">
    <property type="component" value="Unassembled WGS sequence"/>
</dbReference>
<comment type="caution">
    <text evidence="1">The sequence shown here is derived from an EMBL/GenBank/DDBJ whole genome shotgun (WGS) entry which is preliminary data.</text>
</comment>
<organism evidence="1 2">
    <name type="scientific">Candidatus Avoscillospira stercorigallinarum</name>
    <dbReference type="NCBI Taxonomy" id="2840708"/>
    <lineage>
        <taxon>Bacteria</taxon>
        <taxon>Bacillati</taxon>
        <taxon>Bacillota</taxon>
        <taxon>Clostridia</taxon>
        <taxon>Eubacteriales</taxon>
        <taxon>Oscillospiraceae</taxon>
        <taxon>Oscillospiraceae incertae sedis</taxon>
        <taxon>Candidatus Avoscillospira</taxon>
    </lineage>
</organism>
<protein>
    <submittedName>
        <fullName evidence="1">Uncharacterized protein</fullName>
    </submittedName>
</protein>
<proteinExistence type="predicted"/>
<evidence type="ECO:0000313" key="1">
    <source>
        <dbReference type="EMBL" id="HIQ70518.1"/>
    </source>
</evidence>
<sequence>MAKKYASLERIENDRQITRETDAPFLHRLQSGLLLALKEQGQLSEMQYRRAQERLDRQYREWTAKLRENP</sequence>
<dbReference type="AlphaFoldDB" id="A0A9D1CPX5"/>
<gene>
    <name evidence="1" type="ORF">IAA67_09340</name>
</gene>
<evidence type="ECO:0000313" key="2">
    <source>
        <dbReference type="Proteomes" id="UP000886874"/>
    </source>
</evidence>